<evidence type="ECO:0000256" key="1">
    <source>
        <dbReference type="ARBA" id="ARBA00004123"/>
    </source>
</evidence>
<dbReference type="PANTHER" id="PTHR10553">
    <property type="entry name" value="SMALL NUCLEAR RIBONUCLEOPROTEIN"/>
    <property type="match status" value="1"/>
</dbReference>
<dbReference type="InterPro" id="IPR017132">
    <property type="entry name" value="Lsm7"/>
</dbReference>
<dbReference type="InterPro" id="IPR001163">
    <property type="entry name" value="Sm_dom_euk/arc"/>
</dbReference>
<dbReference type="PROSITE" id="PS52002">
    <property type="entry name" value="SM"/>
    <property type="match status" value="1"/>
</dbReference>
<dbReference type="PANTHER" id="PTHR10553:SF5">
    <property type="entry name" value="U6 SNRNA-ASSOCIATED SM-LIKE PROTEIN LSM7"/>
    <property type="match status" value="1"/>
</dbReference>
<sequence>MNHSNKRSVFDLNDLINEKITVEFVGGRTLSGVLKGYDPLLNLVIDQGEENLQKDCEDSSKDVAKTRKLGLAVCKGNCVMTVYPQNGSKIIENPFTGNDDGA</sequence>
<accession>A0ABV2AQV3</accession>
<keyword evidence="6" id="KW-0508">mRNA splicing</keyword>
<evidence type="ECO:0000256" key="6">
    <source>
        <dbReference type="ARBA" id="ARBA00023187"/>
    </source>
</evidence>
<organism evidence="10 11">
    <name type="scientific">Bonamia ostreae</name>
    <dbReference type="NCBI Taxonomy" id="126728"/>
    <lineage>
        <taxon>Eukaryota</taxon>
        <taxon>Sar</taxon>
        <taxon>Rhizaria</taxon>
        <taxon>Endomyxa</taxon>
        <taxon>Ascetosporea</taxon>
        <taxon>Haplosporida</taxon>
        <taxon>Bonamia</taxon>
    </lineage>
</organism>
<feature type="domain" description="Sm" evidence="9">
    <location>
        <begin position="7"/>
        <end position="88"/>
    </location>
</feature>
<dbReference type="CDD" id="cd01729">
    <property type="entry name" value="LSm7"/>
    <property type="match status" value="1"/>
</dbReference>
<dbReference type="Proteomes" id="UP001439008">
    <property type="component" value="Unassembled WGS sequence"/>
</dbReference>
<gene>
    <name evidence="10" type="primary">LSM7</name>
    <name evidence="10" type="ORF">MHBO_003271</name>
</gene>
<comment type="caution">
    <text evidence="10">The sequence shown here is derived from an EMBL/GenBank/DDBJ whole genome shotgun (WGS) entry which is preliminary data.</text>
</comment>
<name>A0ABV2AQV3_9EUKA</name>
<proteinExistence type="inferred from homology"/>
<dbReference type="PIRSF" id="PIRSF037188">
    <property type="entry name" value="U6_snRNA_Lsm7"/>
    <property type="match status" value="1"/>
</dbReference>
<dbReference type="EMBL" id="JBDODL010001704">
    <property type="protein sequence ID" value="MES1921742.1"/>
    <property type="molecule type" value="Genomic_DNA"/>
</dbReference>
<comment type="subcellular location">
    <subcellularLocation>
        <location evidence="1">Nucleus</location>
    </subcellularLocation>
</comment>
<evidence type="ECO:0000256" key="8">
    <source>
        <dbReference type="ARBA" id="ARBA00023274"/>
    </source>
</evidence>
<evidence type="ECO:0000259" key="9">
    <source>
        <dbReference type="PROSITE" id="PS52002"/>
    </source>
</evidence>
<evidence type="ECO:0000256" key="5">
    <source>
        <dbReference type="ARBA" id="ARBA00022884"/>
    </source>
</evidence>
<keyword evidence="5" id="KW-0694">RNA-binding</keyword>
<comment type="similarity">
    <text evidence="2">Belongs to the snRNP Sm proteins family.</text>
</comment>
<dbReference type="Gene3D" id="2.30.30.100">
    <property type="match status" value="1"/>
</dbReference>
<keyword evidence="11" id="KW-1185">Reference proteome</keyword>
<evidence type="ECO:0000256" key="3">
    <source>
        <dbReference type="ARBA" id="ARBA00022664"/>
    </source>
</evidence>
<keyword evidence="8" id="KW-0687">Ribonucleoprotein</keyword>
<evidence type="ECO:0000313" key="10">
    <source>
        <dbReference type="EMBL" id="MES1921742.1"/>
    </source>
</evidence>
<keyword evidence="7" id="KW-0539">Nucleus</keyword>
<dbReference type="InterPro" id="IPR010920">
    <property type="entry name" value="LSM_dom_sf"/>
</dbReference>
<keyword evidence="4" id="KW-0747">Spliceosome</keyword>
<evidence type="ECO:0000256" key="4">
    <source>
        <dbReference type="ARBA" id="ARBA00022728"/>
    </source>
</evidence>
<keyword evidence="3" id="KW-0507">mRNA processing</keyword>
<dbReference type="Pfam" id="PF01423">
    <property type="entry name" value="LSM"/>
    <property type="match status" value="1"/>
</dbReference>
<evidence type="ECO:0000256" key="7">
    <source>
        <dbReference type="ARBA" id="ARBA00023242"/>
    </source>
</evidence>
<dbReference type="SMART" id="SM00651">
    <property type="entry name" value="Sm"/>
    <property type="match status" value="1"/>
</dbReference>
<dbReference type="InterPro" id="IPR047575">
    <property type="entry name" value="Sm"/>
</dbReference>
<dbReference type="SUPFAM" id="SSF50182">
    <property type="entry name" value="Sm-like ribonucleoproteins"/>
    <property type="match status" value="1"/>
</dbReference>
<protein>
    <submittedName>
        <fullName evidence="10">Sm-like protein lsm7</fullName>
    </submittedName>
</protein>
<evidence type="ECO:0000313" key="11">
    <source>
        <dbReference type="Proteomes" id="UP001439008"/>
    </source>
</evidence>
<evidence type="ECO:0000256" key="2">
    <source>
        <dbReference type="ARBA" id="ARBA00006850"/>
    </source>
</evidence>
<dbReference type="InterPro" id="IPR044641">
    <property type="entry name" value="Lsm7/SmG-like"/>
</dbReference>
<reference evidence="10 11" key="1">
    <citation type="journal article" date="2024" name="BMC Biol.">
        <title>Comparative genomics of Ascetosporea gives new insight into the evolutionary basis for animal parasitism in Rhizaria.</title>
        <authorList>
            <person name="Hiltunen Thoren M."/>
            <person name="Onut-Brannstrom I."/>
            <person name="Alfjorden A."/>
            <person name="Peckova H."/>
            <person name="Swords F."/>
            <person name="Hooper C."/>
            <person name="Holzer A.S."/>
            <person name="Bass D."/>
            <person name="Burki F."/>
        </authorList>
    </citation>
    <scope>NUCLEOTIDE SEQUENCE [LARGE SCALE GENOMIC DNA]</scope>
    <source>
        <strain evidence="10">20-A016</strain>
    </source>
</reference>